<organism evidence="2 3">
    <name type="scientific">Tegillarca granosa</name>
    <name type="common">Malaysian cockle</name>
    <name type="synonym">Anadara granosa</name>
    <dbReference type="NCBI Taxonomy" id="220873"/>
    <lineage>
        <taxon>Eukaryota</taxon>
        <taxon>Metazoa</taxon>
        <taxon>Spiralia</taxon>
        <taxon>Lophotrochozoa</taxon>
        <taxon>Mollusca</taxon>
        <taxon>Bivalvia</taxon>
        <taxon>Autobranchia</taxon>
        <taxon>Pteriomorphia</taxon>
        <taxon>Arcoida</taxon>
        <taxon>Arcoidea</taxon>
        <taxon>Arcidae</taxon>
        <taxon>Tegillarca</taxon>
    </lineage>
</organism>
<feature type="coiled-coil region" evidence="1">
    <location>
        <begin position="41"/>
        <end position="68"/>
    </location>
</feature>
<evidence type="ECO:0000256" key="1">
    <source>
        <dbReference type="SAM" id="Coils"/>
    </source>
</evidence>
<evidence type="ECO:0000313" key="3">
    <source>
        <dbReference type="Proteomes" id="UP001217089"/>
    </source>
</evidence>
<dbReference type="EMBL" id="JARBDR010000640">
    <property type="protein sequence ID" value="KAJ8309690.1"/>
    <property type="molecule type" value="Genomic_DNA"/>
</dbReference>
<evidence type="ECO:0000313" key="2">
    <source>
        <dbReference type="EMBL" id="KAJ8309690.1"/>
    </source>
</evidence>
<keyword evidence="3" id="KW-1185">Reference proteome</keyword>
<reference evidence="2 3" key="1">
    <citation type="submission" date="2022-12" db="EMBL/GenBank/DDBJ databases">
        <title>Chromosome-level genome of Tegillarca granosa.</title>
        <authorList>
            <person name="Kim J."/>
        </authorList>
    </citation>
    <scope>NUCLEOTIDE SEQUENCE [LARGE SCALE GENOMIC DNA]</scope>
    <source>
        <strain evidence="2">Teg-2019</strain>
        <tissue evidence="2">Adductor muscle</tissue>
    </source>
</reference>
<comment type="caution">
    <text evidence="2">The sequence shown here is derived from an EMBL/GenBank/DDBJ whole genome shotgun (WGS) entry which is preliminary data.</text>
</comment>
<protein>
    <submittedName>
        <fullName evidence="2">Uncharacterized protein</fullName>
    </submittedName>
</protein>
<accession>A0ABQ9F277</accession>
<name>A0ABQ9F277_TEGGR</name>
<sequence length="138" mass="15698">MVYCAFADFSLVMQYSVAAQVNVLVEKRDFSRASVGSPLAVLSTAAEIKELQEKLKASEENLHHQKVLNQHLCLENSVLSKNKPIENNVDFLPLTVETVLKQELKFKGLFEYYCSLKYETYVKLLQVLTSETVPKIQI</sequence>
<keyword evidence="1" id="KW-0175">Coiled coil</keyword>
<dbReference type="Proteomes" id="UP001217089">
    <property type="component" value="Unassembled WGS sequence"/>
</dbReference>
<proteinExistence type="predicted"/>
<gene>
    <name evidence="2" type="ORF">KUTeg_011555</name>
</gene>